<keyword evidence="1" id="KW-0175">Coiled coil</keyword>
<accession>A0A5N1J4R0</accession>
<dbReference type="AlphaFoldDB" id="A0A5N1J4R0"/>
<evidence type="ECO:0000256" key="1">
    <source>
        <dbReference type="SAM" id="Coils"/>
    </source>
</evidence>
<dbReference type="EMBL" id="VTWT01000001">
    <property type="protein sequence ID" value="KAA9345896.1"/>
    <property type="molecule type" value="Genomic_DNA"/>
</dbReference>
<reference evidence="2 3" key="1">
    <citation type="submission" date="2019-09" db="EMBL/GenBank/DDBJ databases">
        <title>Genome sequence of Adhaeribacter sp. M2.</title>
        <authorList>
            <person name="Srinivasan S."/>
        </authorList>
    </citation>
    <scope>NUCLEOTIDE SEQUENCE [LARGE SCALE GENOMIC DNA]</scope>
    <source>
        <strain evidence="2 3">M2</strain>
    </source>
</reference>
<comment type="caution">
    <text evidence="2">The sequence shown here is derived from an EMBL/GenBank/DDBJ whole genome shotgun (WGS) entry which is preliminary data.</text>
</comment>
<evidence type="ECO:0000313" key="2">
    <source>
        <dbReference type="EMBL" id="KAA9345896.1"/>
    </source>
</evidence>
<organism evidence="2 3">
    <name type="scientific">Adhaeribacter soli</name>
    <dbReference type="NCBI Taxonomy" id="2607655"/>
    <lineage>
        <taxon>Bacteria</taxon>
        <taxon>Pseudomonadati</taxon>
        <taxon>Bacteroidota</taxon>
        <taxon>Cytophagia</taxon>
        <taxon>Cytophagales</taxon>
        <taxon>Hymenobacteraceae</taxon>
        <taxon>Adhaeribacter</taxon>
    </lineage>
</organism>
<protein>
    <submittedName>
        <fullName evidence="2">Uncharacterized protein</fullName>
    </submittedName>
</protein>
<dbReference type="RefSeq" id="WP_150902039.1">
    <property type="nucleotide sequence ID" value="NZ_VTWT01000001.1"/>
</dbReference>
<sequence length="241" mass="28475">MKKLPENWLTSGLIDFEYKKYLLLDYLANVKKEFAAKRLFPDFSDLMLHYRNLQQVREHKKLVYEQFPQRISRADFEKLELIYEKLVEDDETMKEIEEILDFATPRLGHALTEGREIYNYIESNLEITPVGITPIYHDAGYLFVENSFDRETRLYQYQLSIFENAYENYRGLHLAHLETLRRGLTDTYENLKIKLAKKNKDLPNPATFAIIAKVACPFEQSLLPVAKRTLLKYVSHLNAQN</sequence>
<feature type="coiled-coil region" evidence="1">
    <location>
        <begin position="174"/>
        <end position="201"/>
    </location>
</feature>
<gene>
    <name evidence="2" type="ORF">F0P94_02100</name>
</gene>
<keyword evidence="3" id="KW-1185">Reference proteome</keyword>
<evidence type="ECO:0000313" key="3">
    <source>
        <dbReference type="Proteomes" id="UP000326570"/>
    </source>
</evidence>
<name>A0A5N1J4R0_9BACT</name>
<proteinExistence type="predicted"/>
<dbReference type="Proteomes" id="UP000326570">
    <property type="component" value="Unassembled WGS sequence"/>
</dbReference>